<dbReference type="PANTHER" id="PTHR28358">
    <property type="entry name" value="TRANSMEMBRANE PROTEIN 127"/>
    <property type="match status" value="1"/>
</dbReference>
<evidence type="ECO:0000313" key="4">
    <source>
        <dbReference type="Proteomes" id="UP000695022"/>
    </source>
</evidence>
<evidence type="ECO:0000256" key="1">
    <source>
        <dbReference type="SAM" id="MobiDB-lite"/>
    </source>
</evidence>
<feature type="transmembrane region" description="Helical" evidence="2">
    <location>
        <begin position="177"/>
        <end position="195"/>
    </location>
</feature>
<reference evidence="5" key="1">
    <citation type="submission" date="2025-08" db="UniProtKB">
        <authorList>
            <consortium name="RefSeq"/>
        </authorList>
    </citation>
    <scope>IDENTIFICATION</scope>
</reference>
<feature type="compositionally biased region" description="Polar residues" evidence="1">
    <location>
        <begin position="220"/>
        <end position="229"/>
    </location>
</feature>
<gene>
    <name evidence="5" type="primary">LOC106814063</name>
</gene>
<name>A0ABM1ENP8_PRICU</name>
<evidence type="ECO:0000256" key="2">
    <source>
        <dbReference type="SAM" id="Phobius"/>
    </source>
</evidence>
<keyword evidence="2" id="KW-1133">Transmembrane helix</keyword>
<sequence length="242" mass="26602">MESSVMNWGARNWKHRERNLVSAACTVLVLAMLSVALAQDRWFWLNGGGCDTSKLGVIEFLGGHFIINTEEHTTFYSAKNELLTDCVTESIVRQMRVVIAMVHISICCSLFTFVVDTVGVTTRPLKLLRRMAVGSVVTVLVCCTICGFCYWITVLLGEWQKTTMPSSSYKVTIRFDIGFYLTAGAGTLSVITTATNSLKRYPSDGEDDQALMDSELSPGMSHQTESSLQVLPAAAPPPPYTP</sequence>
<evidence type="ECO:0000259" key="3">
    <source>
        <dbReference type="Pfam" id="PF20517"/>
    </source>
</evidence>
<accession>A0ABM1ENP8</accession>
<keyword evidence="4" id="KW-1185">Reference proteome</keyword>
<keyword evidence="2" id="KW-0472">Membrane</keyword>
<feature type="region of interest" description="Disordered" evidence="1">
    <location>
        <begin position="201"/>
        <end position="242"/>
    </location>
</feature>
<dbReference type="InterPro" id="IPR033331">
    <property type="entry name" value="TMEM127"/>
</dbReference>
<dbReference type="RefSeq" id="XP_014673819.1">
    <property type="nucleotide sequence ID" value="XM_014818333.1"/>
</dbReference>
<keyword evidence="2" id="KW-0812">Transmembrane</keyword>
<feature type="transmembrane region" description="Helical" evidence="2">
    <location>
        <begin position="97"/>
        <end position="120"/>
    </location>
</feature>
<dbReference type="Proteomes" id="UP000695022">
    <property type="component" value="Unplaced"/>
</dbReference>
<organism evidence="4 5">
    <name type="scientific">Priapulus caudatus</name>
    <name type="common">Priapulid worm</name>
    <dbReference type="NCBI Taxonomy" id="37621"/>
    <lineage>
        <taxon>Eukaryota</taxon>
        <taxon>Metazoa</taxon>
        <taxon>Ecdysozoa</taxon>
        <taxon>Scalidophora</taxon>
        <taxon>Priapulida</taxon>
        <taxon>Priapulimorpha</taxon>
        <taxon>Priapulimorphida</taxon>
        <taxon>Priapulidae</taxon>
        <taxon>Priapulus</taxon>
    </lineage>
</organism>
<dbReference type="GeneID" id="106814063"/>
<dbReference type="PANTHER" id="PTHR28358:SF1">
    <property type="entry name" value="TRANSMEMBRANE PROTEIN 127"/>
    <property type="match status" value="1"/>
</dbReference>
<dbReference type="Pfam" id="PF20517">
    <property type="entry name" value="TMEM127"/>
    <property type="match status" value="1"/>
</dbReference>
<dbReference type="InterPro" id="IPR046795">
    <property type="entry name" value="TMEM127_TM"/>
</dbReference>
<proteinExistence type="predicted"/>
<evidence type="ECO:0000313" key="5">
    <source>
        <dbReference type="RefSeq" id="XP_014673819.1"/>
    </source>
</evidence>
<protein>
    <submittedName>
        <fullName evidence="5">Transmembrane protein 127-like</fullName>
    </submittedName>
</protein>
<feature type="domain" description="Transmembrane protein 127 transmembrane region" evidence="3">
    <location>
        <begin position="86"/>
        <end position="197"/>
    </location>
</feature>
<feature type="transmembrane region" description="Helical" evidence="2">
    <location>
        <begin position="132"/>
        <end position="157"/>
    </location>
</feature>